<dbReference type="InterPro" id="IPR036610">
    <property type="entry name" value="PEBP-like_sf"/>
</dbReference>
<reference evidence="2" key="1">
    <citation type="journal article" date="2018" name="Int. J. Syst. Evol. Microbiol.">
        <title>Jatrophihabitans telluris sp. nov., isolated from sediment soil of lava forest wetlands and the emended description of the genus Jatrophihabitans.</title>
        <authorList>
            <person name="Lee K.C."/>
            <person name="Suh M.K."/>
            <person name="Eom M.K."/>
            <person name="Kim K.K."/>
            <person name="Kim J.S."/>
            <person name="Kim D.S."/>
            <person name="Ko S.H."/>
            <person name="Shin Y.K."/>
            <person name="Lee J.S."/>
        </authorList>
    </citation>
    <scope>NUCLEOTIDE SEQUENCE</scope>
    <source>
        <strain evidence="2">N237</strain>
    </source>
</reference>
<evidence type="ECO:0000313" key="2">
    <source>
        <dbReference type="EMBL" id="UQX87014.1"/>
    </source>
</evidence>
<dbReference type="PANTHER" id="PTHR30289">
    <property type="entry name" value="UNCHARACTERIZED PROTEIN YBCL-RELATED"/>
    <property type="match status" value="1"/>
</dbReference>
<dbReference type="Proteomes" id="UP001056336">
    <property type="component" value="Chromosome"/>
</dbReference>
<name>A0ABY4QUP9_9ACTN</name>
<evidence type="ECO:0000256" key="1">
    <source>
        <dbReference type="ARBA" id="ARBA00007120"/>
    </source>
</evidence>
<dbReference type="CDD" id="cd00865">
    <property type="entry name" value="PEBP_bact_arch"/>
    <property type="match status" value="1"/>
</dbReference>
<dbReference type="GO" id="GO:0004860">
    <property type="term" value="F:protein kinase inhibitor activity"/>
    <property type="evidence" value="ECO:0007669"/>
    <property type="project" value="UniProtKB-KW"/>
</dbReference>
<dbReference type="RefSeq" id="WP_249769440.1">
    <property type="nucleotide sequence ID" value="NZ_CP097332.1"/>
</dbReference>
<proteinExistence type="inferred from homology"/>
<dbReference type="Pfam" id="PF01161">
    <property type="entry name" value="PBP"/>
    <property type="match status" value="1"/>
</dbReference>
<gene>
    <name evidence="2" type="ORF">M6D93_11925</name>
</gene>
<sequence>MAGDGSLRRAGKHGLLAAVAPLLLVLGAGTGCTTHHATGVAEHGPLTLSSPAFAAESMIPLTYGCTGAGNAPPLVWHGAAPAGTAGWAIVLQDLDVTPAPWLQWVVSDLPTSTRTLGTAPLPSGAVVSAASNGTVGYVGACPRSGTVNRYRFTVYALRTRLALSAHLPAAKAMSAISASALASSSVTGSFAR</sequence>
<organism evidence="2 3">
    <name type="scientific">Jatrophihabitans telluris</name>
    <dbReference type="NCBI Taxonomy" id="2038343"/>
    <lineage>
        <taxon>Bacteria</taxon>
        <taxon>Bacillati</taxon>
        <taxon>Actinomycetota</taxon>
        <taxon>Actinomycetes</taxon>
        <taxon>Jatrophihabitantales</taxon>
        <taxon>Jatrophihabitantaceae</taxon>
        <taxon>Jatrophihabitans</taxon>
    </lineage>
</organism>
<reference evidence="2" key="2">
    <citation type="submission" date="2022-05" db="EMBL/GenBank/DDBJ databases">
        <authorList>
            <person name="Kim J.-S."/>
            <person name="Lee K."/>
            <person name="Suh M."/>
            <person name="Eom M."/>
            <person name="Kim J.-S."/>
            <person name="Kim D.-S."/>
            <person name="Ko S.-H."/>
            <person name="Shin Y."/>
            <person name="Lee J.-S."/>
        </authorList>
    </citation>
    <scope>NUCLEOTIDE SEQUENCE</scope>
    <source>
        <strain evidence="2">N237</strain>
    </source>
</reference>
<dbReference type="PANTHER" id="PTHR30289:SF1">
    <property type="entry name" value="PEBP (PHOSPHATIDYLETHANOLAMINE-BINDING PROTEIN) FAMILY PROTEIN"/>
    <property type="match status" value="1"/>
</dbReference>
<comment type="similarity">
    <text evidence="1">Belongs to the UPF0098 family.</text>
</comment>
<keyword evidence="3" id="KW-1185">Reference proteome</keyword>
<keyword evidence="2" id="KW-0649">Protein kinase inhibitor</keyword>
<dbReference type="Gene3D" id="3.90.280.10">
    <property type="entry name" value="PEBP-like"/>
    <property type="match status" value="1"/>
</dbReference>
<accession>A0ABY4QUP9</accession>
<dbReference type="SUPFAM" id="SSF49777">
    <property type="entry name" value="PEBP-like"/>
    <property type="match status" value="1"/>
</dbReference>
<evidence type="ECO:0000313" key="3">
    <source>
        <dbReference type="Proteomes" id="UP001056336"/>
    </source>
</evidence>
<protein>
    <submittedName>
        <fullName evidence="2">YbhB/YbcL family Raf kinase inhibitor-like protein</fullName>
    </submittedName>
</protein>
<dbReference type="InterPro" id="IPR008914">
    <property type="entry name" value="PEBP"/>
</dbReference>
<dbReference type="EMBL" id="CP097332">
    <property type="protein sequence ID" value="UQX87014.1"/>
    <property type="molecule type" value="Genomic_DNA"/>
</dbReference>
<dbReference type="InterPro" id="IPR005247">
    <property type="entry name" value="YbhB_YbcL/LppC-like"/>
</dbReference>